<dbReference type="Proteomes" id="UP000683360">
    <property type="component" value="Unassembled WGS sequence"/>
</dbReference>
<dbReference type="EMBL" id="CAJPWZ010002839">
    <property type="protein sequence ID" value="CAG2246176.1"/>
    <property type="molecule type" value="Genomic_DNA"/>
</dbReference>
<dbReference type="SMART" id="SM00110">
    <property type="entry name" value="C1Q"/>
    <property type="match status" value="1"/>
</dbReference>
<feature type="domain" description="C1q" evidence="3">
    <location>
        <begin position="276"/>
        <end position="402"/>
    </location>
</feature>
<keyword evidence="1" id="KW-0175">Coiled coil</keyword>
<dbReference type="InterPro" id="IPR001073">
    <property type="entry name" value="C1q_dom"/>
</dbReference>
<dbReference type="AlphaFoldDB" id="A0A8S3ULI9"/>
<dbReference type="Gene3D" id="2.60.120.40">
    <property type="match status" value="1"/>
</dbReference>
<keyword evidence="2" id="KW-0732">Signal</keyword>
<accession>A0A8S3ULI9</accession>
<evidence type="ECO:0000256" key="1">
    <source>
        <dbReference type="SAM" id="Coils"/>
    </source>
</evidence>
<sequence length="409" mass="46262">MKFFLLFLVFLTAHGFLLDKSQGTSGQSGTSNQYVTTSQFYDETKARHLEDQQLRGYVDNALAVLTSQLEQKFVTLDQKFIKCENQSVPSQAYESLEQKYTDLTSKYSDLERKYNQLQSVNNEFNLIKSQLLSVQNKTSEISNDVNILKLGNIKPLQEIQTLQQELESVSAKTHSLTVNERARSQDFLALYNITIKQKATLSVLNTTSGEQLMKLRELETNNSKQLLRLVELESNTDKQLLRLEQNHNSTTAGIISKMDAMKNQKNKTMSVMQTQINKNAERVAMTAHPSSSGTVSNTIMKFDDVKFSVGITNLATYKSTGKFTCEQEGLYMISASVMSYTSEAYYYISLNGNYISITYIGNHSGNNDYTGAVTIARKLNPNDKVWLYAPGSWYIYGSLYSKLTIIKIK</sequence>
<name>A0A8S3ULI9_MYTED</name>
<dbReference type="OrthoDB" id="10379679at2759"/>
<protein>
    <recommendedName>
        <fullName evidence="3">C1q domain-containing protein</fullName>
    </recommendedName>
</protein>
<proteinExistence type="predicted"/>
<evidence type="ECO:0000313" key="5">
    <source>
        <dbReference type="Proteomes" id="UP000683360"/>
    </source>
</evidence>
<dbReference type="SUPFAM" id="SSF49842">
    <property type="entry name" value="TNF-like"/>
    <property type="match status" value="1"/>
</dbReference>
<feature type="chain" id="PRO_5035819722" description="C1q domain-containing protein" evidence="2">
    <location>
        <begin position="16"/>
        <end position="409"/>
    </location>
</feature>
<keyword evidence="5" id="KW-1185">Reference proteome</keyword>
<evidence type="ECO:0000313" key="4">
    <source>
        <dbReference type="EMBL" id="CAG2246176.1"/>
    </source>
</evidence>
<evidence type="ECO:0000259" key="3">
    <source>
        <dbReference type="SMART" id="SM00110"/>
    </source>
</evidence>
<dbReference type="Pfam" id="PF00386">
    <property type="entry name" value="C1q"/>
    <property type="match status" value="1"/>
</dbReference>
<organism evidence="4 5">
    <name type="scientific">Mytilus edulis</name>
    <name type="common">Blue mussel</name>
    <dbReference type="NCBI Taxonomy" id="6550"/>
    <lineage>
        <taxon>Eukaryota</taxon>
        <taxon>Metazoa</taxon>
        <taxon>Spiralia</taxon>
        <taxon>Lophotrochozoa</taxon>
        <taxon>Mollusca</taxon>
        <taxon>Bivalvia</taxon>
        <taxon>Autobranchia</taxon>
        <taxon>Pteriomorphia</taxon>
        <taxon>Mytilida</taxon>
        <taxon>Mytiloidea</taxon>
        <taxon>Mytilidae</taxon>
        <taxon>Mytilinae</taxon>
        <taxon>Mytilus</taxon>
    </lineage>
</organism>
<evidence type="ECO:0000256" key="2">
    <source>
        <dbReference type="SAM" id="SignalP"/>
    </source>
</evidence>
<comment type="caution">
    <text evidence="4">The sequence shown here is derived from an EMBL/GenBank/DDBJ whole genome shotgun (WGS) entry which is preliminary data.</text>
</comment>
<feature type="coiled-coil region" evidence="1">
    <location>
        <begin position="93"/>
        <end position="120"/>
    </location>
</feature>
<reference evidence="4" key="1">
    <citation type="submission" date="2021-03" db="EMBL/GenBank/DDBJ databases">
        <authorList>
            <person name="Bekaert M."/>
        </authorList>
    </citation>
    <scope>NUCLEOTIDE SEQUENCE</scope>
</reference>
<gene>
    <name evidence="4" type="ORF">MEDL_58151</name>
</gene>
<dbReference type="InterPro" id="IPR008983">
    <property type="entry name" value="Tumour_necrosis_fac-like_dom"/>
</dbReference>
<feature type="signal peptide" evidence="2">
    <location>
        <begin position="1"/>
        <end position="15"/>
    </location>
</feature>